<dbReference type="InterPro" id="IPR012337">
    <property type="entry name" value="RNaseH-like_sf"/>
</dbReference>
<dbReference type="Gene3D" id="3.30.420.10">
    <property type="entry name" value="Ribonuclease H-like superfamily/Ribonuclease H"/>
    <property type="match status" value="1"/>
</dbReference>
<dbReference type="GO" id="GO:0003676">
    <property type="term" value="F:nucleic acid binding"/>
    <property type="evidence" value="ECO:0007669"/>
    <property type="project" value="InterPro"/>
</dbReference>
<dbReference type="Proteomes" id="UP000002852">
    <property type="component" value="Unassembled WGS sequence"/>
</dbReference>
<evidence type="ECO:0000259" key="1">
    <source>
        <dbReference type="PROSITE" id="PS50994"/>
    </source>
</evidence>
<dbReference type="InterPro" id="IPR050951">
    <property type="entry name" value="Retrovirus_Pol_polyprotein"/>
</dbReference>
<evidence type="ECO:0000313" key="3">
    <source>
        <dbReference type="Proteomes" id="UP000002852"/>
    </source>
</evidence>
<dbReference type="PROSITE" id="PS50994">
    <property type="entry name" value="INTEGRASE"/>
    <property type="match status" value="1"/>
</dbReference>
<evidence type="ECO:0000313" key="2">
    <source>
        <dbReference type="Ensembl" id="ENSXMAP00000038565.1"/>
    </source>
</evidence>
<dbReference type="PANTHER" id="PTHR37984">
    <property type="entry name" value="PROTEIN CBG26694"/>
    <property type="match status" value="1"/>
</dbReference>
<reference evidence="2" key="4">
    <citation type="submission" date="2025-09" db="UniProtKB">
        <authorList>
            <consortium name="Ensembl"/>
        </authorList>
    </citation>
    <scope>IDENTIFICATION</scope>
    <source>
        <strain evidence="2">JP 163 A</strain>
    </source>
</reference>
<dbReference type="SUPFAM" id="SSF53098">
    <property type="entry name" value="Ribonuclease H-like"/>
    <property type="match status" value="1"/>
</dbReference>
<protein>
    <recommendedName>
        <fullName evidence="1">Integrase catalytic domain-containing protein</fullName>
    </recommendedName>
</protein>
<dbReference type="STRING" id="8083.ENSXMAP00000038565"/>
<keyword evidence="3" id="KW-1185">Reference proteome</keyword>
<sequence length="267" mass="30487">MDVVGPLGRSSSGNRYILVICDYATRYPEAFPLRSVKAKQVANCLLHLFSRVGIPREILTDCGTNFLSNLLKQVYQLLGIKGINTTPYHPQSDGLVERFNQTLKNMLRKFVTETGTEWDKWLPYMLFAYREVPQASTGFSPFELLYGRQVRGPLDLLKEQWESPSPSGEHVVSYVIKMRERLEQMAVMAHQHMTTAQAKQKPGTIKRPGRGVFILDRKWCCCSPPVIISFSRNGRDLMRSHDVLGSLIMNCICQTGRRNIRLSMLIF</sequence>
<name>A0A3B5R704_XIPMA</name>
<dbReference type="GO" id="GO:0015074">
    <property type="term" value="P:DNA integration"/>
    <property type="evidence" value="ECO:0007669"/>
    <property type="project" value="InterPro"/>
</dbReference>
<reference evidence="3" key="1">
    <citation type="submission" date="2012-01" db="EMBL/GenBank/DDBJ databases">
        <authorList>
            <person name="Walter R."/>
            <person name="Schartl M."/>
            <person name="Warren W."/>
        </authorList>
    </citation>
    <scope>NUCLEOTIDE SEQUENCE [LARGE SCALE GENOMIC DNA]</scope>
    <source>
        <strain evidence="3">JP 163 A</strain>
    </source>
</reference>
<reference evidence="3" key="2">
    <citation type="journal article" date="2013" name="Nat. Genet.">
        <title>The genome of the platyfish, Xiphophorus maculatus, provides insights into evolutionary adaptation and several complex traits.</title>
        <authorList>
            <person name="Schartl M."/>
            <person name="Walter R.B."/>
            <person name="Shen Y."/>
            <person name="Garcia T."/>
            <person name="Catchen J."/>
            <person name="Amores A."/>
            <person name="Braasch I."/>
            <person name="Chalopin D."/>
            <person name="Volff J.N."/>
            <person name="Lesch K.P."/>
            <person name="Bisazza A."/>
            <person name="Minx P."/>
            <person name="Hillier L."/>
            <person name="Wilson R.K."/>
            <person name="Fuerstenberg S."/>
            <person name="Boore J."/>
            <person name="Searle S."/>
            <person name="Postlethwait J.H."/>
            <person name="Warren W.C."/>
        </authorList>
    </citation>
    <scope>NUCLEOTIDE SEQUENCE [LARGE SCALE GENOMIC DNA]</scope>
    <source>
        <strain evidence="3">JP 163 A</strain>
    </source>
</reference>
<accession>A0A3B5R704</accession>
<reference evidence="2" key="3">
    <citation type="submission" date="2025-08" db="UniProtKB">
        <authorList>
            <consortium name="Ensembl"/>
        </authorList>
    </citation>
    <scope>IDENTIFICATION</scope>
    <source>
        <strain evidence="2">JP 163 A</strain>
    </source>
</reference>
<dbReference type="InterPro" id="IPR001584">
    <property type="entry name" value="Integrase_cat-core"/>
</dbReference>
<dbReference type="AlphaFoldDB" id="A0A3B5R704"/>
<feature type="domain" description="Integrase catalytic" evidence="1">
    <location>
        <begin position="1"/>
        <end position="149"/>
    </location>
</feature>
<dbReference type="InParanoid" id="A0A3B5R704"/>
<dbReference type="Pfam" id="PF00665">
    <property type="entry name" value="rve"/>
    <property type="match status" value="1"/>
</dbReference>
<organism evidence="2 3">
    <name type="scientific">Xiphophorus maculatus</name>
    <name type="common">Southern platyfish</name>
    <name type="synonym">Platypoecilus maculatus</name>
    <dbReference type="NCBI Taxonomy" id="8083"/>
    <lineage>
        <taxon>Eukaryota</taxon>
        <taxon>Metazoa</taxon>
        <taxon>Chordata</taxon>
        <taxon>Craniata</taxon>
        <taxon>Vertebrata</taxon>
        <taxon>Euteleostomi</taxon>
        <taxon>Actinopterygii</taxon>
        <taxon>Neopterygii</taxon>
        <taxon>Teleostei</taxon>
        <taxon>Neoteleostei</taxon>
        <taxon>Acanthomorphata</taxon>
        <taxon>Ovalentaria</taxon>
        <taxon>Atherinomorphae</taxon>
        <taxon>Cyprinodontiformes</taxon>
        <taxon>Poeciliidae</taxon>
        <taxon>Poeciliinae</taxon>
        <taxon>Xiphophorus</taxon>
    </lineage>
</organism>
<dbReference type="PANTHER" id="PTHR37984:SF15">
    <property type="entry name" value="INTEGRASE CATALYTIC DOMAIN-CONTAINING PROTEIN"/>
    <property type="match status" value="1"/>
</dbReference>
<dbReference type="InterPro" id="IPR036397">
    <property type="entry name" value="RNaseH_sf"/>
</dbReference>
<dbReference type="Ensembl" id="ENSXMAT00000026786.1">
    <property type="protein sequence ID" value="ENSXMAP00000038565.1"/>
    <property type="gene ID" value="ENSXMAG00000021368.1"/>
</dbReference>
<dbReference type="OMA" id="IMNCICQ"/>
<proteinExistence type="predicted"/>
<dbReference type="FunFam" id="3.30.420.10:FF:000032">
    <property type="entry name" value="Retrovirus-related Pol polyprotein from transposon 297-like Protein"/>
    <property type="match status" value="1"/>
</dbReference>
<dbReference type="GeneTree" id="ENSGT01050000244855"/>